<evidence type="ECO:0000256" key="14">
    <source>
        <dbReference type="ARBA" id="ARBA00038036"/>
    </source>
</evidence>
<dbReference type="KEGG" id="cmp:Cha6605_0468"/>
<evidence type="ECO:0000256" key="6">
    <source>
        <dbReference type="ARBA" id="ARBA00012102"/>
    </source>
</evidence>
<dbReference type="EMBL" id="CP003600">
    <property type="protein sequence ID" value="AFY91758.1"/>
    <property type="molecule type" value="Genomic_DNA"/>
</dbReference>
<sequence>MEAIINIIQIGLAIGNSRYHWAWFLNTKLQSSWDTEYLAPERFIESFSIDLQVLIKEHKIQVDLIPIYLVSVVPIQTEIWQKLPQTQIITLSDIPMQNLYPTLGIDRALAAFGAGEVYGYPVLVIDGGTALTITGIDDRHSFIGGAILPGLRLQISSLYSGTAALPQITLPPELPPRWSDNTPGSIASGILHTISAGLIDFIRDWQQLFPKSQIVFTGGDGELLTGYVQGNLQLNYRNSLRFDRHLLFHGLSVILKSI</sequence>
<evidence type="ECO:0000256" key="4">
    <source>
        <dbReference type="ARBA" id="ARBA00005225"/>
    </source>
</evidence>
<feature type="binding site" evidence="16">
    <location>
        <begin position="13"/>
        <end position="20"/>
    </location>
    <ligand>
        <name>ATP</name>
        <dbReference type="ChEBI" id="CHEBI:30616"/>
    </ligand>
</feature>
<comment type="similarity">
    <text evidence="14 16">Belongs to the type III pantothenate kinase family.</text>
</comment>
<keyword evidence="11 16" id="KW-0067">ATP-binding</keyword>
<accession>K9UAW8</accession>
<evidence type="ECO:0000256" key="16">
    <source>
        <dbReference type="HAMAP-Rule" id="MF_01274"/>
    </source>
</evidence>
<organism evidence="17 18">
    <name type="scientific">Chamaesiphon minutus (strain ATCC 27169 / PCC 6605)</name>
    <dbReference type="NCBI Taxonomy" id="1173020"/>
    <lineage>
        <taxon>Bacteria</taxon>
        <taxon>Bacillati</taxon>
        <taxon>Cyanobacteriota</taxon>
        <taxon>Cyanophyceae</taxon>
        <taxon>Gomontiellales</taxon>
        <taxon>Chamaesiphonaceae</taxon>
        <taxon>Chamaesiphon</taxon>
    </lineage>
</organism>
<proteinExistence type="inferred from homology"/>
<evidence type="ECO:0000256" key="1">
    <source>
        <dbReference type="ARBA" id="ARBA00001206"/>
    </source>
</evidence>
<feature type="binding site" evidence="16">
    <location>
        <begin position="104"/>
        <end position="107"/>
    </location>
    <ligand>
        <name>substrate</name>
    </ligand>
</feature>
<feature type="active site" description="Proton acceptor" evidence="16">
    <location>
        <position position="106"/>
    </location>
</feature>
<evidence type="ECO:0000256" key="12">
    <source>
        <dbReference type="ARBA" id="ARBA00022958"/>
    </source>
</evidence>
<comment type="subcellular location">
    <subcellularLocation>
        <location evidence="3 16">Cytoplasm</location>
    </subcellularLocation>
</comment>
<evidence type="ECO:0000256" key="9">
    <source>
        <dbReference type="ARBA" id="ARBA00022741"/>
    </source>
</evidence>
<dbReference type="CDD" id="cd24015">
    <property type="entry name" value="ASKHA_NBD_PanK-III"/>
    <property type="match status" value="1"/>
</dbReference>
<feature type="binding site" evidence="16">
    <location>
        <position position="126"/>
    </location>
    <ligand>
        <name>K(+)</name>
        <dbReference type="ChEBI" id="CHEBI:29103"/>
    </ligand>
</feature>
<dbReference type="RefSeq" id="WP_015157952.1">
    <property type="nucleotide sequence ID" value="NC_019697.1"/>
</dbReference>
<dbReference type="GO" id="GO:0046872">
    <property type="term" value="F:metal ion binding"/>
    <property type="evidence" value="ECO:0007669"/>
    <property type="project" value="UniProtKB-KW"/>
</dbReference>
<dbReference type="AlphaFoldDB" id="K9UAW8"/>
<gene>
    <name evidence="16" type="primary">coaX</name>
    <name evidence="17" type="ORF">Cha6605_0468</name>
</gene>
<protein>
    <recommendedName>
        <fullName evidence="15 16">Type III pantothenate kinase</fullName>
        <ecNumber evidence="6 16">2.7.1.33</ecNumber>
    </recommendedName>
    <alternativeName>
        <fullName evidence="16">PanK-III</fullName>
    </alternativeName>
    <alternativeName>
        <fullName evidence="16">Pantothenic acid kinase</fullName>
    </alternativeName>
</protein>
<evidence type="ECO:0000256" key="2">
    <source>
        <dbReference type="ARBA" id="ARBA00001958"/>
    </source>
</evidence>
<evidence type="ECO:0000256" key="8">
    <source>
        <dbReference type="ARBA" id="ARBA00022679"/>
    </source>
</evidence>
<comment type="cofactor">
    <cofactor evidence="16">
        <name>NH4(+)</name>
        <dbReference type="ChEBI" id="CHEBI:28938"/>
    </cofactor>
    <cofactor evidence="16">
        <name>K(+)</name>
        <dbReference type="ChEBI" id="CHEBI:29103"/>
    </cofactor>
    <text evidence="16">A monovalent cation. Ammonium or potassium.</text>
</comment>
<dbReference type="STRING" id="1173020.Cha6605_0468"/>
<comment type="catalytic activity">
    <reaction evidence="1 16">
        <text>(R)-pantothenate + ATP = (R)-4'-phosphopantothenate + ADP + H(+)</text>
        <dbReference type="Rhea" id="RHEA:16373"/>
        <dbReference type="ChEBI" id="CHEBI:10986"/>
        <dbReference type="ChEBI" id="CHEBI:15378"/>
        <dbReference type="ChEBI" id="CHEBI:29032"/>
        <dbReference type="ChEBI" id="CHEBI:30616"/>
        <dbReference type="ChEBI" id="CHEBI:456216"/>
        <dbReference type="EC" id="2.7.1.33"/>
    </reaction>
</comment>
<evidence type="ECO:0000256" key="13">
    <source>
        <dbReference type="ARBA" id="ARBA00022993"/>
    </source>
</evidence>
<dbReference type="UniPathway" id="UPA00241">
    <property type="reaction ID" value="UER00352"/>
</dbReference>
<evidence type="ECO:0000256" key="7">
    <source>
        <dbReference type="ARBA" id="ARBA00022490"/>
    </source>
</evidence>
<comment type="cofactor">
    <cofactor evidence="2">
        <name>K(+)</name>
        <dbReference type="ChEBI" id="CHEBI:29103"/>
    </cofactor>
</comment>
<dbReference type="eggNOG" id="COG1521">
    <property type="taxonomic scope" value="Bacteria"/>
</dbReference>
<evidence type="ECO:0000313" key="18">
    <source>
        <dbReference type="Proteomes" id="UP000010366"/>
    </source>
</evidence>
<feature type="binding site" evidence="16">
    <location>
        <position position="129"/>
    </location>
    <ligand>
        <name>ATP</name>
        <dbReference type="ChEBI" id="CHEBI:30616"/>
    </ligand>
</feature>
<keyword evidence="10 16" id="KW-0418">Kinase</keyword>
<dbReference type="Pfam" id="PF03309">
    <property type="entry name" value="Pan_kinase"/>
    <property type="match status" value="1"/>
</dbReference>
<feature type="binding site" evidence="16">
    <location>
        <position position="100"/>
    </location>
    <ligand>
        <name>substrate</name>
    </ligand>
</feature>
<comment type="function">
    <text evidence="16">Catalyzes the phosphorylation of pantothenate (Pan), the first step in CoA biosynthesis.</text>
</comment>
<dbReference type="NCBIfam" id="NF009871">
    <property type="entry name" value="PRK13331.1"/>
    <property type="match status" value="1"/>
</dbReference>
<evidence type="ECO:0000256" key="3">
    <source>
        <dbReference type="ARBA" id="ARBA00004496"/>
    </source>
</evidence>
<evidence type="ECO:0000256" key="5">
    <source>
        <dbReference type="ARBA" id="ARBA00011738"/>
    </source>
</evidence>
<dbReference type="Gene3D" id="3.30.420.40">
    <property type="match status" value="1"/>
</dbReference>
<reference evidence="17 18" key="1">
    <citation type="submission" date="2012-05" db="EMBL/GenBank/DDBJ databases">
        <title>Finished chromosome of genome of Chamaesiphon sp. PCC 6605.</title>
        <authorList>
            <consortium name="US DOE Joint Genome Institute"/>
            <person name="Gugger M."/>
            <person name="Coursin T."/>
            <person name="Rippka R."/>
            <person name="Tandeau De Marsac N."/>
            <person name="Huntemann M."/>
            <person name="Wei C.-L."/>
            <person name="Han J."/>
            <person name="Detter J.C."/>
            <person name="Han C."/>
            <person name="Tapia R."/>
            <person name="Chen A."/>
            <person name="Kyrpides N."/>
            <person name="Mavromatis K."/>
            <person name="Markowitz V."/>
            <person name="Szeto E."/>
            <person name="Ivanova N."/>
            <person name="Pagani I."/>
            <person name="Pati A."/>
            <person name="Goodwin L."/>
            <person name="Nordberg H.P."/>
            <person name="Cantor M.N."/>
            <person name="Hua S.X."/>
            <person name="Woyke T."/>
            <person name="Kerfeld C.A."/>
        </authorList>
    </citation>
    <scope>NUCLEOTIDE SEQUENCE [LARGE SCALE GENOMIC DNA]</scope>
    <source>
        <strain evidence="18">ATCC 27169 / PCC 6605</strain>
    </source>
</reference>
<dbReference type="InterPro" id="IPR004619">
    <property type="entry name" value="Type_III_PanK"/>
</dbReference>
<dbReference type="NCBIfam" id="TIGR00671">
    <property type="entry name" value="baf"/>
    <property type="match status" value="1"/>
</dbReference>
<dbReference type="InterPro" id="IPR043129">
    <property type="entry name" value="ATPase_NBD"/>
</dbReference>
<dbReference type="GO" id="GO:0005737">
    <property type="term" value="C:cytoplasm"/>
    <property type="evidence" value="ECO:0007669"/>
    <property type="project" value="UniProtKB-SubCell"/>
</dbReference>
<dbReference type="EC" id="2.7.1.33" evidence="6 16"/>
<evidence type="ECO:0000256" key="10">
    <source>
        <dbReference type="ARBA" id="ARBA00022777"/>
    </source>
</evidence>
<dbReference type="PANTHER" id="PTHR34265">
    <property type="entry name" value="TYPE III PANTOTHENATE KINASE"/>
    <property type="match status" value="1"/>
</dbReference>
<dbReference type="Proteomes" id="UP000010366">
    <property type="component" value="Chromosome"/>
</dbReference>
<dbReference type="GO" id="GO:0005524">
    <property type="term" value="F:ATP binding"/>
    <property type="evidence" value="ECO:0007669"/>
    <property type="project" value="UniProtKB-UniRule"/>
</dbReference>
<keyword evidence="8 16" id="KW-0808">Transferase</keyword>
<dbReference type="GO" id="GO:0015937">
    <property type="term" value="P:coenzyme A biosynthetic process"/>
    <property type="evidence" value="ECO:0007669"/>
    <property type="project" value="UniProtKB-UniRule"/>
</dbReference>
<name>K9UAW8_CHAP6</name>
<keyword evidence="13 16" id="KW-0173">Coenzyme A biosynthesis</keyword>
<dbReference type="SUPFAM" id="SSF53067">
    <property type="entry name" value="Actin-like ATPase domain"/>
    <property type="match status" value="1"/>
</dbReference>
<dbReference type="GO" id="GO:0004594">
    <property type="term" value="F:pantothenate kinase activity"/>
    <property type="evidence" value="ECO:0007669"/>
    <property type="project" value="UniProtKB-UniRule"/>
</dbReference>
<keyword evidence="18" id="KW-1185">Reference proteome</keyword>
<dbReference type="HOGENOM" id="CLU_066627_2_1_3"/>
<evidence type="ECO:0000256" key="11">
    <source>
        <dbReference type="ARBA" id="ARBA00022840"/>
    </source>
</evidence>
<evidence type="ECO:0000313" key="17">
    <source>
        <dbReference type="EMBL" id="AFY91758.1"/>
    </source>
</evidence>
<comment type="subunit">
    <text evidence="5 16">Homodimer.</text>
</comment>
<dbReference type="PATRIC" id="fig|1173020.3.peg.556"/>
<keyword evidence="7 16" id="KW-0963">Cytoplasm</keyword>
<keyword evidence="16" id="KW-0479">Metal-binding</keyword>
<comment type="pathway">
    <text evidence="4 16">Cofactor biosynthesis; coenzyme A biosynthesis; CoA from (R)-pantothenate: step 1/5.</text>
</comment>
<evidence type="ECO:0000256" key="15">
    <source>
        <dbReference type="ARBA" id="ARBA00040883"/>
    </source>
</evidence>
<keyword evidence="9 16" id="KW-0547">Nucleotide-binding</keyword>
<dbReference type="HAMAP" id="MF_01274">
    <property type="entry name" value="Pantothen_kinase_3"/>
    <property type="match status" value="1"/>
</dbReference>
<keyword evidence="12 16" id="KW-0630">Potassium</keyword>
<dbReference type="PANTHER" id="PTHR34265:SF1">
    <property type="entry name" value="TYPE III PANTOTHENATE KINASE"/>
    <property type="match status" value="1"/>
</dbReference>
<feature type="binding site" evidence="16">
    <location>
        <position position="182"/>
    </location>
    <ligand>
        <name>substrate</name>
    </ligand>
</feature>